<dbReference type="InterPro" id="IPR038268">
    <property type="entry name" value="RHH_sf"/>
</dbReference>
<feature type="domain" description="Ribbon-helix-helix" evidence="1">
    <location>
        <begin position="11"/>
        <end position="72"/>
    </location>
</feature>
<protein>
    <submittedName>
        <fullName evidence="2">Ribbon-helix-helix domain-containing protein</fullName>
    </submittedName>
</protein>
<gene>
    <name evidence="2" type="ORF">NQF64_07020</name>
</gene>
<keyword evidence="3" id="KW-1185">Reference proteome</keyword>
<name>A0ABT3W7B0_9PROT</name>
<proteinExistence type="predicted"/>
<reference evidence="2 3" key="1">
    <citation type="submission" date="2022-07" db="EMBL/GenBank/DDBJ databases">
        <title>Bombella genomes.</title>
        <authorList>
            <person name="Harer L."/>
            <person name="Styblova S."/>
            <person name="Ehrmann M."/>
        </authorList>
    </citation>
    <scope>NUCLEOTIDE SEQUENCE [LARGE SCALE GENOMIC DNA]</scope>
    <source>
        <strain evidence="2 3">TMW 2.2558</strain>
    </source>
</reference>
<dbReference type="Gene3D" id="1.10.3990.20">
    <property type="entry name" value="protein bp1543"/>
    <property type="match status" value="1"/>
</dbReference>
<accession>A0ABT3W7B0</accession>
<dbReference type="EMBL" id="JANIDW010000003">
    <property type="protein sequence ID" value="MCX5614990.1"/>
    <property type="molecule type" value="Genomic_DNA"/>
</dbReference>
<dbReference type="Proteomes" id="UP001165648">
    <property type="component" value="Unassembled WGS sequence"/>
</dbReference>
<sequence>MQHNPTAYRLQKRSLSLYGHRTSIALEAEFWQVLESMARHAQCPLATFIAKLDTDRPPEQSLASLLRLSALRFAQHQHHTPP</sequence>
<comment type="caution">
    <text evidence="2">The sequence shown here is derived from an EMBL/GenBank/DDBJ whole genome shotgun (WGS) entry which is preliminary data.</text>
</comment>
<dbReference type="Pfam" id="PF13467">
    <property type="entry name" value="RHH_4"/>
    <property type="match status" value="1"/>
</dbReference>
<organism evidence="2 3">
    <name type="scientific">Bombella saccharophila</name>
    <dbReference type="NCBI Taxonomy" id="2967338"/>
    <lineage>
        <taxon>Bacteria</taxon>
        <taxon>Pseudomonadati</taxon>
        <taxon>Pseudomonadota</taxon>
        <taxon>Alphaproteobacteria</taxon>
        <taxon>Acetobacterales</taxon>
        <taxon>Acetobacteraceae</taxon>
        <taxon>Bombella</taxon>
    </lineage>
</organism>
<dbReference type="InterPro" id="IPR027373">
    <property type="entry name" value="RHH_dom"/>
</dbReference>
<evidence type="ECO:0000313" key="2">
    <source>
        <dbReference type="EMBL" id="MCX5614990.1"/>
    </source>
</evidence>
<evidence type="ECO:0000259" key="1">
    <source>
        <dbReference type="Pfam" id="PF13467"/>
    </source>
</evidence>
<evidence type="ECO:0000313" key="3">
    <source>
        <dbReference type="Proteomes" id="UP001165648"/>
    </source>
</evidence>
<dbReference type="RefSeq" id="WP_099026877.1">
    <property type="nucleotide sequence ID" value="NZ_JANIDW010000003.1"/>
</dbReference>